<dbReference type="PRINTS" id="PR00439">
    <property type="entry name" value="11SGLOBULIN"/>
</dbReference>
<dbReference type="InterPro" id="IPR006044">
    <property type="entry name" value="11S_seedstore_pln"/>
</dbReference>
<dbReference type="InterPro" id="IPR011051">
    <property type="entry name" value="RmlC_Cupin_sf"/>
</dbReference>
<feature type="compositionally biased region" description="Basic and acidic residues" evidence="5">
    <location>
        <begin position="1"/>
        <end position="17"/>
    </location>
</feature>
<feature type="region of interest" description="Disordered" evidence="5">
    <location>
        <begin position="1"/>
        <end position="21"/>
    </location>
</feature>
<keyword evidence="2" id="KW-0758">Storage protein</keyword>
<accession>A0A9Q1R229</accession>
<evidence type="ECO:0000256" key="3">
    <source>
        <dbReference type="ARBA" id="ARBA00023129"/>
    </source>
</evidence>
<dbReference type="Gene3D" id="2.60.120.10">
    <property type="entry name" value="Jelly Rolls"/>
    <property type="match status" value="1"/>
</dbReference>
<evidence type="ECO:0000313" key="8">
    <source>
        <dbReference type="Proteomes" id="UP001152561"/>
    </source>
</evidence>
<organism evidence="7 8">
    <name type="scientific">Anisodus acutangulus</name>
    <dbReference type="NCBI Taxonomy" id="402998"/>
    <lineage>
        <taxon>Eukaryota</taxon>
        <taxon>Viridiplantae</taxon>
        <taxon>Streptophyta</taxon>
        <taxon>Embryophyta</taxon>
        <taxon>Tracheophyta</taxon>
        <taxon>Spermatophyta</taxon>
        <taxon>Magnoliopsida</taxon>
        <taxon>eudicotyledons</taxon>
        <taxon>Gunneridae</taxon>
        <taxon>Pentapetalae</taxon>
        <taxon>asterids</taxon>
        <taxon>lamiids</taxon>
        <taxon>Solanales</taxon>
        <taxon>Solanaceae</taxon>
        <taxon>Solanoideae</taxon>
        <taxon>Hyoscyameae</taxon>
        <taxon>Anisodus</taxon>
    </lineage>
</organism>
<protein>
    <recommendedName>
        <fullName evidence="6">Cupin type-1 domain-containing protein</fullName>
    </recommendedName>
</protein>
<feature type="domain" description="Cupin type-1" evidence="6">
    <location>
        <begin position="46"/>
        <end position="195"/>
    </location>
</feature>
<sequence length="215" mass="24377">MRIVRPDEEREEFEEKQGCPGRGQQWWEEAIGKGLEENICAMKIRTNMEHRRQADIFSRQAGKINHVNGLKLPILKYMDMSASKGTLHPNALVTPHWSVNGHCVVYVQRGDAQVQVVDHSGQQVMNDRVNQGEMFVVPQYFVSTLRSGQNGFGFVVFRTSSEPLNSQLAGYTSVIRAMPVEVLTNAYQISPNEAQRLKINRGGESFLLSPQRRSF</sequence>
<dbReference type="InterPro" id="IPR014710">
    <property type="entry name" value="RmlC-like_jellyroll"/>
</dbReference>
<dbReference type="FunFam" id="2.60.120.10:FF:000073">
    <property type="entry name" value="Glycinin G1"/>
    <property type="match status" value="1"/>
</dbReference>
<dbReference type="PANTHER" id="PTHR31189:SF54">
    <property type="entry name" value="11S GLOBULIN SEED STORAGE PROTEIN 2-LIKE"/>
    <property type="match status" value="1"/>
</dbReference>
<evidence type="ECO:0000256" key="2">
    <source>
        <dbReference type="ARBA" id="ARBA00022761"/>
    </source>
</evidence>
<comment type="caution">
    <text evidence="7">The sequence shown here is derived from an EMBL/GenBank/DDBJ whole genome shotgun (WGS) entry which is preliminary data.</text>
</comment>
<proteinExistence type="inferred from homology"/>
<dbReference type="OrthoDB" id="1291465at2759"/>
<dbReference type="CDD" id="cd02243">
    <property type="entry name" value="cupin_11S_legumin_C"/>
    <property type="match status" value="1"/>
</dbReference>
<dbReference type="InterPro" id="IPR050253">
    <property type="entry name" value="Seed_Storage-Functional"/>
</dbReference>
<dbReference type="Proteomes" id="UP001152561">
    <property type="component" value="Unassembled WGS sequence"/>
</dbReference>
<evidence type="ECO:0000256" key="1">
    <source>
        <dbReference type="ARBA" id="ARBA00007178"/>
    </source>
</evidence>
<dbReference type="Pfam" id="PF00190">
    <property type="entry name" value="Cupin_1"/>
    <property type="match status" value="1"/>
</dbReference>
<dbReference type="SUPFAM" id="SSF51182">
    <property type="entry name" value="RmlC-like cupins"/>
    <property type="match status" value="1"/>
</dbReference>
<dbReference type="EMBL" id="JAJAGQ010000019">
    <property type="protein sequence ID" value="KAJ8534664.1"/>
    <property type="molecule type" value="Genomic_DNA"/>
</dbReference>
<name>A0A9Q1R229_9SOLA</name>
<keyword evidence="4" id="KW-1015">Disulfide bond</keyword>
<dbReference type="AlphaFoldDB" id="A0A9Q1R229"/>
<dbReference type="InterPro" id="IPR006045">
    <property type="entry name" value="Cupin_1"/>
</dbReference>
<reference evidence="8" key="1">
    <citation type="journal article" date="2023" name="Proc. Natl. Acad. Sci. U.S.A.">
        <title>Genomic and structural basis for evolution of tropane alkaloid biosynthesis.</title>
        <authorList>
            <person name="Wanga Y.-J."/>
            <person name="Taina T."/>
            <person name="Yua J.-Y."/>
            <person name="Lia J."/>
            <person name="Xua B."/>
            <person name="Chenc J."/>
            <person name="D'Auriad J.C."/>
            <person name="Huanga J.-P."/>
            <person name="Huanga S.-X."/>
        </authorList>
    </citation>
    <scope>NUCLEOTIDE SEQUENCE [LARGE SCALE GENOMIC DNA]</scope>
    <source>
        <strain evidence="8">cv. KIB-2019</strain>
    </source>
</reference>
<gene>
    <name evidence="7" type="ORF">K7X08_016392</name>
</gene>
<evidence type="ECO:0000313" key="7">
    <source>
        <dbReference type="EMBL" id="KAJ8534664.1"/>
    </source>
</evidence>
<dbReference type="GO" id="GO:0045735">
    <property type="term" value="F:nutrient reservoir activity"/>
    <property type="evidence" value="ECO:0007669"/>
    <property type="project" value="UniProtKB-KW"/>
</dbReference>
<dbReference type="PANTHER" id="PTHR31189">
    <property type="entry name" value="OS03G0336100 PROTEIN-RELATED"/>
    <property type="match status" value="1"/>
</dbReference>
<evidence type="ECO:0000256" key="4">
    <source>
        <dbReference type="ARBA" id="ARBA00023157"/>
    </source>
</evidence>
<dbReference type="SMART" id="SM00835">
    <property type="entry name" value="Cupin_1"/>
    <property type="match status" value="1"/>
</dbReference>
<keyword evidence="8" id="KW-1185">Reference proteome</keyword>
<comment type="similarity">
    <text evidence="1">Belongs to the 11S seed storage protein (globulins) family.</text>
</comment>
<evidence type="ECO:0000259" key="6">
    <source>
        <dbReference type="SMART" id="SM00835"/>
    </source>
</evidence>
<evidence type="ECO:0000256" key="5">
    <source>
        <dbReference type="SAM" id="MobiDB-lite"/>
    </source>
</evidence>
<keyword evidence="3" id="KW-0708">Seed storage protein</keyword>